<accession>A0A381WGV0</accession>
<sequence>MSEAQHEHPNYVQIWYWLLALLAISVAGPMLEIPALTIITAFGIAVVKSFLVAA</sequence>
<dbReference type="AlphaFoldDB" id="A0A381WGV0"/>
<keyword evidence="1" id="KW-0812">Transmembrane</keyword>
<feature type="transmembrane region" description="Helical" evidence="1">
    <location>
        <begin position="14"/>
        <end position="47"/>
    </location>
</feature>
<organism evidence="2">
    <name type="scientific">marine metagenome</name>
    <dbReference type="NCBI Taxonomy" id="408172"/>
    <lineage>
        <taxon>unclassified sequences</taxon>
        <taxon>metagenomes</taxon>
        <taxon>ecological metagenomes</taxon>
    </lineage>
</organism>
<gene>
    <name evidence="2" type="ORF">METZ01_LOCUS104610</name>
</gene>
<dbReference type="EMBL" id="UINC01011776">
    <property type="protein sequence ID" value="SVA51756.1"/>
    <property type="molecule type" value="Genomic_DNA"/>
</dbReference>
<proteinExistence type="predicted"/>
<reference evidence="2" key="1">
    <citation type="submission" date="2018-05" db="EMBL/GenBank/DDBJ databases">
        <authorList>
            <person name="Lanie J.A."/>
            <person name="Ng W.-L."/>
            <person name="Kazmierczak K.M."/>
            <person name="Andrzejewski T.M."/>
            <person name="Davidsen T.M."/>
            <person name="Wayne K.J."/>
            <person name="Tettelin H."/>
            <person name="Glass J.I."/>
            <person name="Rusch D."/>
            <person name="Podicherti R."/>
            <person name="Tsui H.-C.T."/>
            <person name="Winkler M.E."/>
        </authorList>
    </citation>
    <scope>NUCLEOTIDE SEQUENCE</scope>
</reference>
<evidence type="ECO:0000313" key="2">
    <source>
        <dbReference type="EMBL" id="SVA51756.1"/>
    </source>
</evidence>
<feature type="non-terminal residue" evidence="2">
    <location>
        <position position="54"/>
    </location>
</feature>
<keyword evidence="1" id="KW-1133">Transmembrane helix</keyword>
<protein>
    <submittedName>
        <fullName evidence="2">Uncharacterized protein</fullName>
    </submittedName>
</protein>
<name>A0A381WGV0_9ZZZZ</name>
<keyword evidence="1" id="KW-0472">Membrane</keyword>
<evidence type="ECO:0000256" key="1">
    <source>
        <dbReference type="SAM" id="Phobius"/>
    </source>
</evidence>